<proteinExistence type="predicted"/>
<reference evidence="1" key="1">
    <citation type="submission" date="2018-09" db="EMBL/GenBank/DDBJ databases">
        <title>A genomic encyclopedia of anaerobic methanotrophic archaea.</title>
        <authorList>
            <person name="Skennerton C.T."/>
            <person name="Chadwick G.L."/>
            <person name="Laso-Perez R."/>
            <person name="Leu A.O."/>
            <person name="Speth D.R."/>
            <person name="Yu H."/>
            <person name="Morgan-Lang C."/>
            <person name="Hatzenpichler R."/>
            <person name="Goudeau D."/>
            <person name="Malmstrom R."/>
            <person name="Woyke T."/>
            <person name="Hallam S."/>
            <person name="Tyson G.W."/>
            <person name="Wegener G."/>
            <person name="Boetius A."/>
            <person name="Orphan V.J."/>
        </authorList>
    </citation>
    <scope>NUCLEOTIDE SEQUENCE</scope>
    <source>
        <strain evidence="1">CONS3730D10UFb2</strain>
    </source>
</reference>
<accession>A0AC61SBK1</accession>
<dbReference type="Proteomes" id="UP000315423">
    <property type="component" value="Unassembled WGS sequence"/>
</dbReference>
<comment type="caution">
    <text evidence="1">The sequence shown here is derived from an EMBL/GenBank/DDBJ whole genome shotgun (WGS) entry which is preliminary data.</text>
</comment>
<protein>
    <submittedName>
        <fullName evidence="1">TetR/AcrR family transcriptional regulator</fullName>
    </submittedName>
</protein>
<organism evidence="1 2">
    <name type="scientific">Candidatus Methanomarinus sp</name>
    <dbReference type="NCBI Taxonomy" id="3386244"/>
    <lineage>
        <taxon>Archaea</taxon>
        <taxon>Methanobacteriati</taxon>
        <taxon>Methanobacteriota</taxon>
        <taxon>Stenosarchaea group</taxon>
        <taxon>Methanomicrobia</taxon>
        <taxon>Methanosarcinales</taxon>
        <taxon>ANME-2 cluster</taxon>
        <taxon>Candidatus Methanocomedenaceae</taxon>
        <taxon>Candidatus Methanomarinus</taxon>
    </lineage>
</organism>
<evidence type="ECO:0000313" key="2">
    <source>
        <dbReference type="Proteomes" id="UP000315423"/>
    </source>
</evidence>
<sequence length="139" mass="16173">MPRITEDPQIRRSELINAAEELILIHGYDQIAVSDIVKKVGVAQGTFYHYFKSKDDVINAIIDRTIIEIKDGVENVASKKDQNAIEKILGFFSFFNNLGQNWKKLVDYFHEERNAHFHLKFEQRVPGIFKEYALKMEGK</sequence>
<evidence type="ECO:0000313" key="1">
    <source>
        <dbReference type="EMBL" id="TKY91935.1"/>
    </source>
</evidence>
<gene>
    <name evidence="1" type="ORF">C5S46_03305</name>
</gene>
<name>A0AC61SBK1_9EURY</name>
<dbReference type="EMBL" id="QYBA01000104">
    <property type="protein sequence ID" value="TKY91935.1"/>
    <property type="molecule type" value="Genomic_DNA"/>
</dbReference>